<dbReference type="EMBL" id="BARV01005406">
    <property type="protein sequence ID" value="GAI14725.1"/>
    <property type="molecule type" value="Genomic_DNA"/>
</dbReference>
<organism evidence="1">
    <name type="scientific">marine sediment metagenome</name>
    <dbReference type="NCBI Taxonomy" id="412755"/>
    <lineage>
        <taxon>unclassified sequences</taxon>
        <taxon>metagenomes</taxon>
        <taxon>ecological metagenomes</taxon>
    </lineage>
</organism>
<gene>
    <name evidence="1" type="ORF">S06H3_11260</name>
</gene>
<reference evidence="1" key="1">
    <citation type="journal article" date="2014" name="Front. Microbiol.">
        <title>High frequency of phylogenetically diverse reductive dehalogenase-homologous genes in deep subseafloor sedimentary metagenomes.</title>
        <authorList>
            <person name="Kawai M."/>
            <person name="Futagami T."/>
            <person name="Toyoda A."/>
            <person name="Takaki Y."/>
            <person name="Nishi S."/>
            <person name="Hori S."/>
            <person name="Arai W."/>
            <person name="Tsubouchi T."/>
            <person name="Morono Y."/>
            <person name="Uchiyama I."/>
            <person name="Ito T."/>
            <person name="Fujiyama A."/>
            <person name="Inagaki F."/>
            <person name="Takami H."/>
        </authorList>
    </citation>
    <scope>NUCLEOTIDE SEQUENCE</scope>
    <source>
        <strain evidence="1">Expedition CK06-06</strain>
    </source>
</reference>
<accession>X1MJ34</accession>
<name>X1MJ34_9ZZZZ</name>
<evidence type="ECO:0000313" key="1">
    <source>
        <dbReference type="EMBL" id="GAI14725.1"/>
    </source>
</evidence>
<proteinExistence type="predicted"/>
<comment type="caution">
    <text evidence="1">The sequence shown here is derived from an EMBL/GenBank/DDBJ whole genome shotgun (WGS) entry which is preliminary data.</text>
</comment>
<protein>
    <submittedName>
        <fullName evidence="1">Uncharacterized protein</fullName>
    </submittedName>
</protein>
<sequence>MDTIAITFPKVKVNTEIKDLTFDNIEDMIFEISQNIACRVFEKAIIS</sequence>
<dbReference type="AlphaFoldDB" id="X1MJ34"/>